<dbReference type="EMBL" id="JAAIWK010000010">
    <property type="protein sequence ID" value="NEY19885.1"/>
    <property type="molecule type" value="Genomic_DNA"/>
</dbReference>
<evidence type="ECO:0000256" key="17">
    <source>
        <dbReference type="HAMAP-Rule" id="MF_01965"/>
    </source>
</evidence>
<evidence type="ECO:0000256" key="14">
    <source>
        <dbReference type="ARBA" id="ARBA00025153"/>
    </source>
</evidence>
<dbReference type="InterPro" id="IPR029056">
    <property type="entry name" value="Ribokinase-like"/>
</dbReference>
<comment type="function">
    <text evidence="18">Catalyzes the epimerization of the S- and R-forms of NAD(P)HX, a damaged form of NAD(P)H that is a result of enzymatic or heat-dependent hydration. This is a prerequisite for the S-specific NAD(P)H-hydrate dehydratase to allow the repair of both epimers of NAD(P)HX.</text>
</comment>
<dbReference type="Gene3D" id="3.40.1190.20">
    <property type="match status" value="1"/>
</dbReference>
<keyword evidence="13" id="KW-0511">Multifunctional enzyme</keyword>
<dbReference type="GO" id="GO:0046872">
    <property type="term" value="F:metal ion binding"/>
    <property type="evidence" value="ECO:0007669"/>
    <property type="project" value="UniProtKB-UniRule"/>
</dbReference>
<dbReference type="EC" id="5.1.99.6" evidence="19"/>
<comment type="catalytic activity">
    <reaction evidence="1 18 19">
        <text>(6R)-NADHX = (6S)-NADHX</text>
        <dbReference type="Rhea" id="RHEA:32215"/>
        <dbReference type="ChEBI" id="CHEBI:64074"/>
        <dbReference type="ChEBI" id="CHEBI:64075"/>
        <dbReference type="EC" id="5.1.99.6"/>
    </reaction>
</comment>
<dbReference type="HAMAP" id="MF_01965">
    <property type="entry name" value="NADHX_dehydratase"/>
    <property type="match status" value="1"/>
</dbReference>
<evidence type="ECO:0000259" key="21">
    <source>
        <dbReference type="PROSITE" id="PS51385"/>
    </source>
</evidence>
<dbReference type="InterPro" id="IPR000631">
    <property type="entry name" value="CARKD"/>
</dbReference>
<feature type="binding site" evidence="18">
    <location>
        <position position="117"/>
    </location>
    <ligand>
        <name>K(+)</name>
        <dbReference type="ChEBI" id="CHEBI:29103"/>
    </ligand>
</feature>
<evidence type="ECO:0000256" key="18">
    <source>
        <dbReference type="HAMAP-Rule" id="MF_01966"/>
    </source>
</evidence>
<comment type="caution">
    <text evidence="22">The sequence shown here is derived from an EMBL/GenBank/DDBJ whole genome shotgun (WGS) entry which is preliminary data.</text>
</comment>
<proteinExistence type="inferred from homology"/>
<evidence type="ECO:0000256" key="5">
    <source>
        <dbReference type="ARBA" id="ARBA00022723"/>
    </source>
</evidence>
<dbReference type="SUPFAM" id="SSF53613">
    <property type="entry name" value="Ribokinase-like"/>
    <property type="match status" value="1"/>
</dbReference>
<dbReference type="RefSeq" id="WP_163173642.1">
    <property type="nucleotide sequence ID" value="NZ_JAAIWK010000010.1"/>
</dbReference>
<feature type="binding site" evidence="18">
    <location>
        <position position="153"/>
    </location>
    <ligand>
        <name>K(+)</name>
        <dbReference type="ChEBI" id="CHEBI:29103"/>
    </ligand>
</feature>
<dbReference type="PIRSF" id="PIRSF017184">
    <property type="entry name" value="Nnr"/>
    <property type="match status" value="1"/>
</dbReference>
<comment type="caution">
    <text evidence="17">Lacks conserved residue(s) required for the propagation of feature annotation.</text>
</comment>
<comment type="cofactor">
    <cofactor evidence="17">
        <name>Mg(2+)</name>
        <dbReference type="ChEBI" id="CHEBI:18420"/>
    </cofactor>
</comment>
<feature type="binding site" evidence="17">
    <location>
        <position position="419"/>
    </location>
    <ligand>
        <name>AMP</name>
        <dbReference type="ChEBI" id="CHEBI:456215"/>
    </ligand>
</feature>
<dbReference type="CDD" id="cd01171">
    <property type="entry name" value="YXKO-related"/>
    <property type="match status" value="1"/>
</dbReference>
<dbReference type="AlphaFoldDB" id="A0A6M0P6I7"/>
<gene>
    <name evidence="18" type="primary">nnrE</name>
    <name evidence="17" type="synonym">nnrD</name>
    <name evidence="22" type="ORF">G4D61_07880</name>
</gene>
<dbReference type="PROSITE" id="PS51385">
    <property type="entry name" value="YJEF_N"/>
    <property type="match status" value="1"/>
</dbReference>
<evidence type="ECO:0000256" key="3">
    <source>
        <dbReference type="ARBA" id="ARBA00006001"/>
    </source>
</evidence>
<dbReference type="PROSITE" id="PS51383">
    <property type="entry name" value="YJEF_C_3"/>
    <property type="match status" value="1"/>
</dbReference>
<protein>
    <recommendedName>
        <fullName evidence="19">Bifunctional NAD(P)H-hydrate repair enzyme</fullName>
    </recommendedName>
    <alternativeName>
        <fullName evidence="19">Nicotinamide nucleotide repair protein</fullName>
    </alternativeName>
    <domain>
        <recommendedName>
            <fullName evidence="19">ADP-dependent (S)-NAD(P)H-hydrate dehydratase</fullName>
            <ecNumber evidence="19">4.2.1.136</ecNumber>
        </recommendedName>
        <alternativeName>
            <fullName evidence="19">ADP-dependent NAD(P)HX dehydratase</fullName>
        </alternativeName>
    </domain>
    <domain>
        <recommendedName>
            <fullName evidence="19">NAD(P)H-hydrate epimerase</fullName>
            <ecNumber evidence="19">5.1.99.6</ecNumber>
        </recommendedName>
    </domain>
</protein>
<keyword evidence="6 17" id="KW-0547">Nucleotide-binding</keyword>
<evidence type="ECO:0000256" key="16">
    <source>
        <dbReference type="ARBA" id="ARBA00049209"/>
    </source>
</evidence>
<keyword evidence="10 17" id="KW-0520">NAD</keyword>
<feature type="domain" description="YjeF N-terminal" evidence="21">
    <location>
        <begin position="9"/>
        <end position="207"/>
    </location>
</feature>
<comment type="catalytic activity">
    <reaction evidence="15 17 19">
        <text>(6S)-NADHX + ADP = AMP + phosphate + NADH + H(+)</text>
        <dbReference type="Rhea" id="RHEA:32223"/>
        <dbReference type="ChEBI" id="CHEBI:15378"/>
        <dbReference type="ChEBI" id="CHEBI:43474"/>
        <dbReference type="ChEBI" id="CHEBI:57945"/>
        <dbReference type="ChEBI" id="CHEBI:64074"/>
        <dbReference type="ChEBI" id="CHEBI:456215"/>
        <dbReference type="ChEBI" id="CHEBI:456216"/>
        <dbReference type="EC" id="4.2.1.136"/>
    </reaction>
</comment>
<dbReference type="InterPro" id="IPR036652">
    <property type="entry name" value="YjeF_N_dom_sf"/>
</dbReference>
<dbReference type="GO" id="GO:0052855">
    <property type="term" value="F:ADP-dependent NAD(P)H-hydrate dehydratase activity"/>
    <property type="evidence" value="ECO:0007669"/>
    <property type="project" value="UniProtKB-UniRule"/>
</dbReference>
<feature type="binding site" evidence="18">
    <location>
        <begin position="56"/>
        <end position="60"/>
    </location>
    <ligand>
        <name>(6S)-NADPHX</name>
        <dbReference type="ChEBI" id="CHEBI:64076"/>
    </ligand>
</feature>
<comment type="subunit">
    <text evidence="17">Homotetramer.</text>
</comment>
<dbReference type="SUPFAM" id="SSF64153">
    <property type="entry name" value="YjeF N-terminal domain-like"/>
    <property type="match status" value="1"/>
</dbReference>
<dbReference type="HAMAP" id="MF_01966">
    <property type="entry name" value="NADHX_epimerase"/>
    <property type="match status" value="1"/>
</dbReference>
<evidence type="ECO:0000256" key="2">
    <source>
        <dbReference type="ARBA" id="ARBA00000909"/>
    </source>
</evidence>
<dbReference type="EC" id="4.2.1.136" evidence="19"/>
<dbReference type="NCBIfam" id="TIGR00197">
    <property type="entry name" value="yjeF_nterm"/>
    <property type="match status" value="1"/>
</dbReference>
<comment type="catalytic activity">
    <reaction evidence="2 18 19">
        <text>(6R)-NADPHX = (6S)-NADPHX</text>
        <dbReference type="Rhea" id="RHEA:32227"/>
        <dbReference type="ChEBI" id="CHEBI:64076"/>
        <dbReference type="ChEBI" id="CHEBI:64077"/>
        <dbReference type="EC" id="5.1.99.6"/>
    </reaction>
</comment>
<evidence type="ECO:0000259" key="20">
    <source>
        <dbReference type="PROSITE" id="PS51383"/>
    </source>
</evidence>
<evidence type="ECO:0000256" key="10">
    <source>
        <dbReference type="ARBA" id="ARBA00023027"/>
    </source>
</evidence>
<keyword evidence="5 18" id="KW-0479">Metal-binding</keyword>
<dbReference type="GO" id="GO:0110051">
    <property type="term" value="P:metabolite repair"/>
    <property type="evidence" value="ECO:0007669"/>
    <property type="project" value="TreeGrafter"/>
</dbReference>
<dbReference type="Pfam" id="PF01256">
    <property type="entry name" value="Carb_kinase"/>
    <property type="match status" value="1"/>
</dbReference>
<dbReference type="PANTHER" id="PTHR12592:SF0">
    <property type="entry name" value="ATP-DEPENDENT (S)-NAD(P)H-HYDRATE DEHYDRATASE"/>
    <property type="match status" value="1"/>
</dbReference>
<evidence type="ECO:0000256" key="13">
    <source>
        <dbReference type="ARBA" id="ARBA00023268"/>
    </source>
</evidence>
<dbReference type="Proteomes" id="UP000476934">
    <property type="component" value="Unassembled WGS sequence"/>
</dbReference>
<keyword evidence="7 17" id="KW-0067">ATP-binding</keyword>
<comment type="cofactor">
    <cofactor evidence="18 19">
        <name>K(+)</name>
        <dbReference type="ChEBI" id="CHEBI:29103"/>
    </cofactor>
    <text evidence="18 19">Binds 1 potassium ion per subunit.</text>
</comment>
<feature type="binding site" evidence="17">
    <location>
        <begin position="390"/>
        <end position="394"/>
    </location>
    <ligand>
        <name>AMP</name>
        <dbReference type="ChEBI" id="CHEBI:456215"/>
    </ligand>
</feature>
<evidence type="ECO:0000256" key="4">
    <source>
        <dbReference type="ARBA" id="ARBA00009524"/>
    </source>
</evidence>
<feature type="domain" description="YjeF C-terminal" evidence="20">
    <location>
        <begin position="211"/>
        <end position="479"/>
    </location>
</feature>
<feature type="binding site" evidence="17">
    <location>
        <position position="420"/>
    </location>
    <ligand>
        <name>(6S)-NADPHX</name>
        <dbReference type="ChEBI" id="CHEBI:64076"/>
    </ligand>
</feature>
<sequence length="486" mass="52977">MHIYTSSQIKKADQLAESLGMEGFALMENAGGGLYRSISPLLLKRDVIAVLAGRGNNGGDGVVLARYLQMNGYQVHLMFPMGEPKTKEAVQHLQYYKSCGFEVIPFNQAANYNWIIDGLLGVGVRLPLKRELKHVIEWINSQEATVISIDVPTGVDSDTGETDLQVVQADYTFSLHGFKPSCFLYPAVSHFGVTKVIDIGLPHTGRWKVWNRDDVVQTLPKRRANAHKGTFGTGLLIAGSDDMPGSAVLSAIGALRFGIGKLSVLTTKEAKQIIASIVPEATFLIRDLAKQELIADIDPFSCIAIGPGLPQDDVLEQLIHEILTKEIPVILDAGALRKREYPYRKNPIILTPHPGEFVRMTGIATKQLESKRIELASKYAVEHHVIVVLKGQYTVIAFPDGSGLINVTGNESLAKGGSGDTLTGMLLASLSIHQDVKAAVANAVYIHGLCADKWIEDNGSSTLVAHEYANLLPIVMHQIEKEMNNN</sequence>
<feature type="binding site" evidence="17">
    <location>
        <position position="308"/>
    </location>
    <ligand>
        <name>(6S)-NADPHX</name>
        <dbReference type="ChEBI" id="CHEBI:64076"/>
    </ligand>
</feature>
<dbReference type="InterPro" id="IPR030677">
    <property type="entry name" value="Nnr"/>
</dbReference>
<evidence type="ECO:0000256" key="12">
    <source>
        <dbReference type="ARBA" id="ARBA00023239"/>
    </source>
</evidence>
<comment type="similarity">
    <text evidence="3 19">In the N-terminal section; belongs to the NnrE/AIBP family.</text>
</comment>
<dbReference type="PROSITE" id="PS01050">
    <property type="entry name" value="YJEF_C_2"/>
    <property type="match status" value="1"/>
</dbReference>
<evidence type="ECO:0000313" key="22">
    <source>
        <dbReference type="EMBL" id="NEY19885.1"/>
    </source>
</evidence>
<keyword evidence="23" id="KW-1185">Reference proteome</keyword>
<keyword evidence="8 17" id="KW-0521">NADP</keyword>
<feature type="binding site" evidence="18">
    <location>
        <begin position="121"/>
        <end position="127"/>
    </location>
    <ligand>
        <name>(6S)-NADPHX</name>
        <dbReference type="ChEBI" id="CHEBI:64076"/>
    </ligand>
</feature>
<dbReference type="Pfam" id="PF03853">
    <property type="entry name" value="YjeF_N"/>
    <property type="match status" value="1"/>
</dbReference>
<dbReference type="NCBIfam" id="TIGR00196">
    <property type="entry name" value="yjeF_cterm"/>
    <property type="match status" value="1"/>
</dbReference>
<comment type="function">
    <text evidence="17">Catalyzes the dehydration of the S-form of NAD(P)HX at the expense of ADP, which is converted to AMP. Together with NAD(P)HX epimerase, which catalyzes the epimerization of the S- and R-forms, the enzyme allows the repair of both epimers of NAD(P)HX, a damaged form of NAD(P)H that is a result of enzymatic or heat-dependent hydration.</text>
</comment>
<feature type="binding site" evidence="18">
    <location>
        <position position="57"/>
    </location>
    <ligand>
        <name>K(+)</name>
        <dbReference type="ChEBI" id="CHEBI:29103"/>
    </ligand>
</feature>
<name>A0A6M0P6I7_9BACI</name>
<reference evidence="22 23" key="1">
    <citation type="submission" date="2020-02" db="EMBL/GenBank/DDBJ databases">
        <authorList>
            <person name="Feng H."/>
        </authorList>
    </citation>
    <scope>NUCLEOTIDE SEQUENCE [LARGE SCALE GENOMIC DNA]</scope>
    <source>
        <strain evidence="22 23">Gsoil 114</strain>
    </source>
</reference>
<evidence type="ECO:0000256" key="15">
    <source>
        <dbReference type="ARBA" id="ARBA00048238"/>
    </source>
</evidence>
<comment type="similarity">
    <text evidence="17">Belongs to the NnrD/CARKD family.</text>
</comment>
<organism evidence="22 23">
    <name type="scientific">Heyndrickxia ginsengihumi</name>
    <dbReference type="NCBI Taxonomy" id="363870"/>
    <lineage>
        <taxon>Bacteria</taxon>
        <taxon>Bacillati</taxon>
        <taxon>Bacillota</taxon>
        <taxon>Bacilli</taxon>
        <taxon>Bacillales</taxon>
        <taxon>Bacillaceae</taxon>
        <taxon>Heyndrickxia</taxon>
    </lineage>
</organism>
<evidence type="ECO:0000256" key="19">
    <source>
        <dbReference type="PIRNR" id="PIRNR017184"/>
    </source>
</evidence>
<feature type="binding site" evidence="17">
    <location>
        <position position="353"/>
    </location>
    <ligand>
        <name>(6S)-NADPHX</name>
        <dbReference type="ChEBI" id="CHEBI:64076"/>
    </ligand>
</feature>
<reference evidence="22 23" key="2">
    <citation type="submission" date="2020-03" db="EMBL/GenBank/DDBJ databases">
        <title>Bacillus aquiflavi sp. nov., isolated from yellow water of strong flavor Chinese baijiu in Yibin region of China.</title>
        <authorList>
            <person name="Xie J."/>
        </authorList>
    </citation>
    <scope>NUCLEOTIDE SEQUENCE [LARGE SCALE GENOMIC DNA]</scope>
    <source>
        <strain evidence="22 23">Gsoil 114</strain>
    </source>
</reference>
<dbReference type="GO" id="GO:0052856">
    <property type="term" value="F:NAD(P)HX epimerase activity"/>
    <property type="evidence" value="ECO:0007669"/>
    <property type="project" value="UniProtKB-UniRule"/>
</dbReference>
<dbReference type="InterPro" id="IPR017953">
    <property type="entry name" value="Carbohydrate_kinase_pred_CS"/>
</dbReference>
<evidence type="ECO:0000256" key="8">
    <source>
        <dbReference type="ARBA" id="ARBA00022857"/>
    </source>
</evidence>
<keyword evidence="9 18" id="KW-0630">Potassium</keyword>
<keyword evidence="11 18" id="KW-0413">Isomerase</keyword>
<dbReference type="PANTHER" id="PTHR12592">
    <property type="entry name" value="ATP-DEPENDENT (S)-NAD(P)H-HYDRATE DEHYDRATASE FAMILY MEMBER"/>
    <property type="match status" value="1"/>
</dbReference>
<accession>A0A6M0P6I7</accession>
<dbReference type="Gene3D" id="3.40.50.10260">
    <property type="entry name" value="YjeF N-terminal domain"/>
    <property type="match status" value="1"/>
</dbReference>
<comment type="similarity">
    <text evidence="18">Belongs to the NnrE/AIBP family.</text>
</comment>
<evidence type="ECO:0000256" key="9">
    <source>
        <dbReference type="ARBA" id="ARBA00022958"/>
    </source>
</evidence>
<dbReference type="GO" id="GO:0046496">
    <property type="term" value="P:nicotinamide nucleotide metabolic process"/>
    <property type="evidence" value="ECO:0007669"/>
    <property type="project" value="UniProtKB-UniRule"/>
</dbReference>
<evidence type="ECO:0000256" key="7">
    <source>
        <dbReference type="ARBA" id="ARBA00022840"/>
    </source>
</evidence>
<dbReference type="InterPro" id="IPR004443">
    <property type="entry name" value="YjeF_N_dom"/>
</dbReference>
<evidence type="ECO:0000256" key="6">
    <source>
        <dbReference type="ARBA" id="ARBA00022741"/>
    </source>
</evidence>
<comment type="function">
    <text evidence="14 19">Bifunctional enzyme that catalyzes the epimerization of the S- and R-forms of NAD(P)HX and the dehydration of the S-form of NAD(P)HX at the expense of ADP, which is converted to AMP. This allows the repair of both epimers of NAD(P)HX, a damaged form of NAD(P)H that is a result of enzymatic or heat-dependent hydration.</text>
</comment>
<evidence type="ECO:0000256" key="1">
    <source>
        <dbReference type="ARBA" id="ARBA00000013"/>
    </source>
</evidence>
<keyword evidence="12 17" id="KW-0456">Lyase</keyword>
<evidence type="ECO:0000313" key="23">
    <source>
        <dbReference type="Proteomes" id="UP000476934"/>
    </source>
</evidence>
<comment type="similarity">
    <text evidence="4 19">In the C-terminal section; belongs to the NnrD/CARKD family.</text>
</comment>
<comment type="catalytic activity">
    <reaction evidence="16 17 19">
        <text>(6S)-NADPHX + ADP = AMP + phosphate + NADPH + H(+)</text>
        <dbReference type="Rhea" id="RHEA:32235"/>
        <dbReference type="ChEBI" id="CHEBI:15378"/>
        <dbReference type="ChEBI" id="CHEBI:43474"/>
        <dbReference type="ChEBI" id="CHEBI:57783"/>
        <dbReference type="ChEBI" id="CHEBI:64076"/>
        <dbReference type="ChEBI" id="CHEBI:456215"/>
        <dbReference type="ChEBI" id="CHEBI:456216"/>
        <dbReference type="EC" id="4.2.1.136"/>
    </reaction>
</comment>
<feature type="binding site" evidence="18">
    <location>
        <position position="150"/>
    </location>
    <ligand>
        <name>(6S)-NADPHX</name>
        <dbReference type="ChEBI" id="CHEBI:64076"/>
    </ligand>
</feature>
<evidence type="ECO:0000256" key="11">
    <source>
        <dbReference type="ARBA" id="ARBA00023235"/>
    </source>
</evidence>
<dbReference type="GO" id="GO:0005524">
    <property type="term" value="F:ATP binding"/>
    <property type="evidence" value="ECO:0007669"/>
    <property type="project" value="UniProtKB-UniRule"/>
</dbReference>